<accession>A0A0K2D0X5</accession>
<dbReference type="EMBL" id="KT307976">
    <property type="protein sequence ID" value="ALA13256.1"/>
    <property type="molecule type" value="Genomic_DNA"/>
</dbReference>
<reference evidence="1 2" key="1">
    <citation type="journal article" date="2015" name="Genome Announc.">
        <title>Genome Sequences of Two Bacillus cereus Group Bacteriophages, Eyuki and AvesoBmore.</title>
        <authorList>
            <person name="Erill I."/>
            <person name="Caruso S.M."/>
        </authorList>
    </citation>
    <scope>NUCLEOTIDE SEQUENCE [LARGE SCALE GENOMIC DNA]</scope>
</reference>
<evidence type="ECO:0000313" key="2">
    <source>
        <dbReference type="Proteomes" id="UP000204647"/>
    </source>
</evidence>
<dbReference type="RefSeq" id="YP_009206625.1">
    <property type="nucleotide sequence ID" value="NC_028887.1"/>
</dbReference>
<evidence type="ECO:0000313" key="1">
    <source>
        <dbReference type="EMBL" id="ALA13256.1"/>
    </source>
</evidence>
<name>A0A0K2D0X5_9CAUD</name>
<keyword evidence="2" id="KW-1185">Reference proteome</keyword>
<sequence>MLTFRKHACYNKGNLIRELVHMKAIDKSLACINLNTVERRLKDLISIVENGGTISTDLTLQYMLEDVLKVKRVLEED</sequence>
<dbReference type="OrthoDB" id="36958at10239"/>
<dbReference type="GeneID" id="26632855"/>
<proteinExistence type="predicted"/>
<protein>
    <submittedName>
        <fullName evidence="1">Uncharacterized protein</fullName>
    </submittedName>
</protein>
<dbReference type="Proteomes" id="UP000204647">
    <property type="component" value="Segment"/>
</dbReference>
<dbReference type="KEGG" id="vg:26632855"/>
<gene>
    <name evidence="1" type="ORF">AVESOBMORE_270</name>
</gene>
<organism evidence="1 2">
    <name type="scientific">Bacillus phage AvesoBmore</name>
    <dbReference type="NCBI Taxonomy" id="1698451"/>
    <lineage>
        <taxon>Viruses</taxon>
        <taxon>Duplodnaviria</taxon>
        <taxon>Heunggongvirae</taxon>
        <taxon>Uroviricota</taxon>
        <taxon>Caudoviricetes</taxon>
        <taxon>Herelleviridae</taxon>
        <taxon>Bastillevirinae</taxon>
        <taxon>Bequatrovirus</taxon>
        <taxon>Bequatrovirus avesobmore</taxon>
    </lineage>
</organism>